<keyword evidence="7" id="KW-1185">Reference proteome</keyword>
<proteinExistence type="predicted"/>
<evidence type="ECO:0000313" key="6">
    <source>
        <dbReference type="EMBL" id="GGJ77750.1"/>
    </source>
</evidence>
<feature type="domain" description="JmjC" evidence="5">
    <location>
        <begin position="123"/>
        <end position="227"/>
    </location>
</feature>
<dbReference type="InterPro" id="IPR003347">
    <property type="entry name" value="JmjC_dom"/>
</dbReference>
<dbReference type="PANTHER" id="PTHR13096">
    <property type="entry name" value="MINA53 MYC INDUCED NUCLEAR ANTIGEN"/>
    <property type="match status" value="1"/>
</dbReference>
<dbReference type="PANTHER" id="PTHR13096:SF8">
    <property type="entry name" value="RIBOSOMAL OXYGENASE 1"/>
    <property type="match status" value="1"/>
</dbReference>
<comment type="cofactor">
    <cofactor evidence="1">
        <name>Fe(2+)</name>
        <dbReference type="ChEBI" id="CHEBI:29033"/>
    </cofactor>
</comment>
<comment type="caution">
    <text evidence="6">The sequence shown here is derived from an EMBL/GenBank/DDBJ whole genome shotgun (WGS) entry which is preliminary data.</text>
</comment>
<sequence>MESLNYIVSTLNNIKKEDYWSKKPALVSKPSQNWTKEVFGMDAIKWLLVEARIPEECFRIIINGVPQPHQSYSRPIYVGEKIIGNVLDGTKASEALGNGGSLLLTALDEYWKPLRHLCKQLGDKMGTKCSAFGVITPPNQGGFVPHIDRTEQLVFQCEGSKLWDVYGIYKQENTGGEVDLKEIADPIIHENIFPGDILYLPQGSPHAAMTTDTLSCHVTLTFEPVTMGNWIESGLNSIIDEENEYKRSLPPFYFDNEEVYLKLLNEKVQEIKAKLDNKSEEIAKEHMNKYKEFSKSTNL</sequence>
<dbReference type="RefSeq" id="WP_188944508.1">
    <property type="nucleotide sequence ID" value="NZ_BMPN01000019.1"/>
</dbReference>
<gene>
    <name evidence="6" type="ORF">GCM10007111_44140</name>
</gene>
<evidence type="ECO:0000256" key="4">
    <source>
        <dbReference type="SAM" id="Coils"/>
    </source>
</evidence>
<evidence type="ECO:0000256" key="2">
    <source>
        <dbReference type="ARBA" id="ARBA00022723"/>
    </source>
</evidence>
<dbReference type="EMBL" id="BMPN01000019">
    <property type="protein sequence ID" value="GGJ77750.1"/>
    <property type="molecule type" value="Genomic_DNA"/>
</dbReference>
<name>A0ABQ2DZP5_9BACI</name>
<evidence type="ECO:0000256" key="3">
    <source>
        <dbReference type="ARBA" id="ARBA00023004"/>
    </source>
</evidence>
<accession>A0ABQ2DZP5</accession>
<reference evidence="7" key="1">
    <citation type="journal article" date="2019" name="Int. J. Syst. Evol. Microbiol.">
        <title>The Global Catalogue of Microorganisms (GCM) 10K type strain sequencing project: providing services to taxonomists for standard genome sequencing and annotation.</title>
        <authorList>
            <consortium name="The Broad Institute Genomics Platform"/>
            <consortium name="The Broad Institute Genome Sequencing Center for Infectious Disease"/>
            <person name="Wu L."/>
            <person name="Ma J."/>
        </authorList>
    </citation>
    <scope>NUCLEOTIDE SEQUENCE [LARGE SCALE GENOMIC DNA]</scope>
    <source>
        <strain evidence="7">JCM 30071</strain>
    </source>
</reference>
<dbReference type="Proteomes" id="UP000634435">
    <property type="component" value="Unassembled WGS sequence"/>
</dbReference>
<organism evidence="6 7">
    <name type="scientific">Virgibacillus kapii</name>
    <dbReference type="NCBI Taxonomy" id="1638645"/>
    <lineage>
        <taxon>Bacteria</taxon>
        <taxon>Bacillati</taxon>
        <taxon>Bacillota</taxon>
        <taxon>Bacilli</taxon>
        <taxon>Bacillales</taxon>
        <taxon>Bacillaceae</taxon>
        <taxon>Virgibacillus</taxon>
    </lineage>
</organism>
<keyword evidence="3" id="KW-0408">Iron</keyword>
<protein>
    <recommendedName>
        <fullName evidence="5">JmjC domain-containing protein</fullName>
    </recommendedName>
</protein>
<dbReference type="Gene3D" id="2.60.120.650">
    <property type="entry name" value="Cupin"/>
    <property type="match status" value="1"/>
</dbReference>
<dbReference type="Pfam" id="PF08007">
    <property type="entry name" value="JmjC_2"/>
    <property type="match status" value="1"/>
</dbReference>
<evidence type="ECO:0000313" key="7">
    <source>
        <dbReference type="Proteomes" id="UP000634435"/>
    </source>
</evidence>
<evidence type="ECO:0000259" key="5">
    <source>
        <dbReference type="Pfam" id="PF08007"/>
    </source>
</evidence>
<feature type="coiled-coil region" evidence="4">
    <location>
        <begin position="261"/>
        <end position="288"/>
    </location>
</feature>
<dbReference type="SUPFAM" id="SSF51197">
    <property type="entry name" value="Clavaminate synthase-like"/>
    <property type="match status" value="1"/>
</dbReference>
<dbReference type="InterPro" id="IPR039994">
    <property type="entry name" value="NO66-like"/>
</dbReference>
<keyword evidence="4" id="KW-0175">Coiled coil</keyword>
<keyword evidence="2" id="KW-0479">Metal-binding</keyword>
<evidence type="ECO:0000256" key="1">
    <source>
        <dbReference type="ARBA" id="ARBA00001954"/>
    </source>
</evidence>